<keyword evidence="2" id="KW-0560">Oxidoreductase</keyword>
<name>A0A2P8GPS4_9BACT</name>
<dbReference type="Proteomes" id="UP000240978">
    <property type="component" value="Unassembled WGS sequence"/>
</dbReference>
<dbReference type="PANTHER" id="PTHR34315">
    <property type="match status" value="1"/>
</dbReference>
<proteinExistence type="predicted"/>
<accession>A0A2P8GPS4</accession>
<evidence type="ECO:0000256" key="1">
    <source>
        <dbReference type="SAM" id="MobiDB-lite"/>
    </source>
</evidence>
<organism evidence="2 3">
    <name type="scientific">Chitinophaga ginsengisoli</name>
    <dbReference type="NCBI Taxonomy" id="363837"/>
    <lineage>
        <taxon>Bacteria</taxon>
        <taxon>Pseudomonadati</taxon>
        <taxon>Bacteroidota</taxon>
        <taxon>Chitinophagia</taxon>
        <taxon>Chitinophagales</taxon>
        <taxon>Chitinophagaceae</taxon>
        <taxon>Chitinophaga</taxon>
    </lineage>
</organism>
<dbReference type="AlphaFoldDB" id="A0A2P8GPS4"/>
<dbReference type="InterPro" id="IPR015889">
    <property type="entry name" value="Intradiol_dOase_core"/>
</dbReference>
<comment type="caution">
    <text evidence="2">The sequence shown here is derived from an EMBL/GenBank/DDBJ whole genome shotgun (WGS) entry which is preliminary data.</text>
</comment>
<sequence>MERKDFLRNGMGILGLASIVPMLNGCGKDDNTTSTDTDTTTGTDTETGGTCTVSDTETDGPYPLYSSRGSSIQRVDITDGKTGLPLSIVITVRNVKNNCAVMSNARVDIWHCDKDGYYSGYSNTGYLGTQDNTALVFCRGLQYSDSAGQVKFTSIYPGWYTGRVTHIHTQIYVDSSLKLTTQIAFPDAINTAVYKTSRYSAHGQNSITNAQDNIIMDSLDNELATVTANSTTGGYDLTHTIYISA</sequence>
<dbReference type="EMBL" id="PYGK01000001">
    <property type="protein sequence ID" value="PSL35969.1"/>
    <property type="molecule type" value="Genomic_DNA"/>
</dbReference>
<feature type="compositionally biased region" description="Low complexity" evidence="1">
    <location>
        <begin position="32"/>
        <end position="52"/>
    </location>
</feature>
<keyword evidence="2" id="KW-0223">Dioxygenase</keyword>
<gene>
    <name evidence="2" type="ORF">CLV42_101733</name>
</gene>
<protein>
    <submittedName>
        <fullName evidence="2">Protocatechuate 3,4-dioxygenase beta subunit</fullName>
    </submittedName>
</protein>
<dbReference type="RefSeq" id="WP_106600503.1">
    <property type="nucleotide sequence ID" value="NZ_PYGK01000001.1"/>
</dbReference>
<dbReference type="PANTHER" id="PTHR34315:SF1">
    <property type="entry name" value="INTRADIOL RING-CLEAVAGE DIOXYGENASES DOMAIN-CONTAINING PROTEIN-RELATED"/>
    <property type="match status" value="1"/>
</dbReference>
<dbReference type="OrthoDB" id="9800887at2"/>
<evidence type="ECO:0000313" key="2">
    <source>
        <dbReference type="EMBL" id="PSL35969.1"/>
    </source>
</evidence>
<dbReference type="SUPFAM" id="SSF49482">
    <property type="entry name" value="Aromatic compound dioxygenase"/>
    <property type="match status" value="1"/>
</dbReference>
<reference evidence="2 3" key="1">
    <citation type="submission" date="2018-03" db="EMBL/GenBank/DDBJ databases">
        <title>Genomic Encyclopedia of Archaeal and Bacterial Type Strains, Phase II (KMG-II): from individual species to whole genera.</title>
        <authorList>
            <person name="Goeker M."/>
        </authorList>
    </citation>
    <scope>NUCLEOTIDE SEQUENCE [LARGE SCALE GENOMIC DNA]</scope>
    <source>
        <strain evidence="2 3">DSM 18107</strain>
    </source>
</reference>
<feature type="region of interest" description="Disordered" evidence="1">
    <location>
        <begin position="30"/>
        <end position="67"/>
    </location>
</feature>
<dbReference type="GO" id="GO:0008199">
    <property type="term" value="F:ferric iron binding"/>
    <property type="evidence" value="ECO:0007669"/>
    <property type="project" value="InterPro"/>
</dbReference>
<evidence type="ECO:0000313" key="3">
    <source>
        <dbReference type="Proteomes" id="UP000240978"/>
    </source>
</evidence>
<dbReference type="Gene3D" id="2.60.130.10">
    <property type="entry name" value="Aromatic compound dioxygenase"/>
    <property type="match status" value="1"/>
</dbReference>
<keyword evidence="3" id="KW-1185">Reference proteome</keyword>
<dbReference type="GO" id="GO:0016702">
    <property type="term" value="F:oxidoreductase activity, acting on single donors with incorporation of molecular oxygen, incorporation of two atoms of oxygen"/>
    <property type="evidence" value="ECO:0007669"/>
    <property type="project" value="InterPro"/>
</dbReference>